<dbReference type="STRING" id="578460.C4V6P7"/>
<dbReference type="InterPro" id="IPR002524">
    <property type="entry name" value="Cation_efflux"/>
</dbReference>
<dbReference type="InParanoid" id="C4V6P7"/>
<evidence type="ECO:0000259" key="10">
    <source>
        <dbReference type="Pfam" id="PF01545"/>
    </source>
</evidence>
<dbReference type="InterPro" id="IPR050681">
    <property type="entry name" value="CDF/SLC30A"/>
</dbReference>
<feature type="transmembrane region" description="Helical" evidence="9">
    <location>
        <begin position="206"/>
        <end position="228"/>
    </location>
</feature>
<evidence type="ECO:0000256" key="1">
    <source>
        <dbReference type="ARBA" id="ARBA00004141"/>
    </source>
</evidence>
<dbReference type="PANTHER" id="PTHR11562:SF17">
    <property type="entry name" value="RE54080P-RELATED"/>
    <property type="match status" value="1"/>
</dbReference>
<dbReference type="InterPro" id="IPR058533">
    <property type="entry name" value="Cation_efflux_TM"/>
</dbReference>
<evidence type="ECO:0000256" key="5">
    <source>
        <dbReference type="ARBA" id="ARBA00022906"/>
    </source>
</evidence>
<organism evidence="13">
    <name type="scientific">Vairimorpha ceranae (strain BRL01)</name>
    <name type="common">Microsporidian parasite</name>
    <name type="synonym">Nosema ceranae</name>
    <dbReference type="NCBI Taxonomy" id="578460"/>
    <lineage>
        <taxon>Eukaryota</taxon>
        <taxon>Fungi</taxon>
        <taxon>Fungi incertae sedis</taxon>
        <taxon>Microsporidia</taxon>
        <taxon>Nosematidae</taxon>
        <taxon>Vairimorpha</taxon>
    </lineage>
</organism>
<dbReference type="GO" id="GO:0030003">
    <property type="term" value="P:intracellular monoatomic cation homeostasis"/>
    <property type="evidence" value="ECO:0007669"/>
    <property type="project" value="UniProtKB-ARBA"/>
</dbReference>
<feature type="transmembrane region" description="Helical" evidence="9">
    <location>
        <begin position="179"/>
        <end position="200"/>
    </location>
</feature>
<evidence type="ECO:0000256" key="6">
    <source>
        <dbReference type="ARBA" id="ARBA00022989"/>
    </source>
</evidence>
<name>C4V6P7_VAIC1</name>
<evidence type="ECO:0000256" key="3">
    <source>
        <dbReference type="ARBA" id="ARBA00022448"/>
    </source>
</evidence>
<keyword evidence="5" id="KW-0864">Zinc transport</keyword>
<feature type="domain" description="Cation efflux protein cytoplasmic" evidence="11">
    <location>
        <begin position="240"/>
        <end position="315"/>
    </location>
</feature>
<evidence type="ECO:0000256" key="8">
    <source>
        <dbReference type="ARBA" id="ARBA00023136"/>
    </source>
</evidence>
<keyword evidence="4 9" id="KW-0812">Transmembrane</keyword>
<dbReference type="InterPro" id="IPR027470">
    <property type="entry name" value="Cation_efflux_CTD"/>
</dbReference>
<dbReference type="NCBIfam" id="TIGR01297">
    <property type="entry name" value="CDF"/>
    <property type="match status" value="1"/>
</dbReference>
<evidence type="ECO:0000256" key="4">
    <source>
        <dbReference type="ARBA" id="ARBA00022692"/>
    </source>
</evidence>
<dbReference type="Pfam" id="PF16916">
    <property type="entry name" value="ZT_dimer"/>
    <property type="match status" value="1"/>
</dbReference>
<feature type="transmembrane region" description="Helical" evidence="9">
    <location>
        <begin position="139"/>
        <end position="159"/>
    </location>
</feature>
<comment type="similarity">
    <text evidence="2">Belongs to the cation diffusion facilitator (CDF) transporter (TC 2.A.4) family. SLC30A subfamily.</text>
</comment>
<sequence>MFEKMLKYIKFSLKMQNKVQNNTCSHLTCSTDADISKITKVSVIISIFMIIEFWGHYRTNSLSLLADSLHLLVDIFGFGVSLFSLYWSKKSSNSRMTFGYHRIEIIGSLFSIGLIWVAVAYLIFESIHKIIHPKEIDGGMFFGIAVVGFFVNLLAIYVLHYDDYSHQLKHKNLNIRAAYIHIIGDLIQSVGVIIAGIFTFFYPGKIIFDVLCTISFSIIVLGSTFFVIKDGFYILAEGAPKNISVDEIKGDILELDNVYKVLEIYTWTLSTNCNAVMITVMADDLLISDYEQLLRTIRKILSEKYDFGVINIQIDTPCSHYGTDGFLVDGTCIDVQKTLFNNDSYIQQ</sequence>
<reference evidence="13" key="1">
    <citation type="journal article" date="2009" name="PLoS Pathog.">
        <title>Genomic analyses of the microsporidian Nosema ceranae, an emergent pathogen of honey bees.</title>
        <authorList>
            <person name="Cornman R.S."/>
            <person name="Chen Y.P."/>
            <person name="Schatz M.C."/>
            <person name="Street C."/>
            <person name="Zhao Y."/>
            <person name="Desany B."/>
            <person name="Egholm M."/>
            <person name="Hutchison S."/>
            <person name="Pettis J.S."/>
            <person name="Lipkin W.I."/>
            <person name="Evans J.D."/>
        </authorList>
    </citation>
    <scope>NUCLEOTIDE SEQUENCE [LARGE SCALE GENOMIC DNA]</scope>
    <source>
        <strain evidence="13">BRL01</strain>
    </source>
</reference>
<keyword evidence="7" id="KW-0406">Ion transport</keyword>
<protein>
    <submittedName>
        <fullName evidence="12">Uncharacterized protein</fullName>
    </submittedName>
</protein>
<keyword evidence="6 9" id="KW-1133">Transmembrane helix</keyword>
<evidence type="ECO:0000256" key="7">
    <source>
        <dbReference type="ARBA" id="ARBA00023065"/>
    </source>
</evidence>
<proteinExistence type="inferred from homology"/>
<gene>
    <name evidence="12" type="ORF">NCER_100089</name>
</gene>
<keyword evidence="3" id="KW-0813">Transport</keyword>
<dbReference type="Gene3D" id="1.20.1510.10">
    <property type="entry name" value="Cation efflux protein transmembrane domain"/>
    <property type="match status" value="1"/>
</dbReference>
<dbReference type="Proteomes" id="UP000009082">
    <property type="component" value="Unassembled WGS sequence"/>
</dbReference>
<dbReference type="GO" id="GO:0005886">
    <property type="term" value="C:plasma membrane"/>
    <property type="evidence" value="ECO:0007669"/>
    <property type="project" value="TreeGrafter"/>
</dbReference>
<dbReference type="FunCoup" id="C4V6P7">
    <property type="interactions" value="35"/>
</dbReference>
<dbReference type="SUPFAM" id="SSF160240">
    <property type="entry name" value="Cation efflux protein cytoplasmic domain-like"/>
    <property type="match status" value="1"/>
</dbReference>
<evidence type="ECO:0000313" key="12">
    <source>
        <dbReference type="EMBL" id="EEQ83093.1"/>
    </source>
</evidence>
<dbReference type="SUPFAM" id="SSF161111">
    <property type="entry name" value="Cation efflux protein transmembrane domain-like"/>
    <property type="match status" value="1"/>
</dbReference>
<dbReference type="OMA" id="VNIMAYI"/>
<feature type="transmembrane region" description="Helical" evidence="9">
    <location>
        <begin position="100"/>
        <end position="124"/>
    </location>
</feature>
<evidence type="ECO:0000256" key="2">
    <source>
        <dbReference type="ARBA" id="ARBA00008873"/>
    </source>
</evidence>
<accession>C4V6P7</accession>
<evidence type="ECO:0000256" key="9">
    <source>
        <dbReference type="SAM" id="Phobius"/>
    </source>
</evidence>
<keyword evidence="8 9" id="KW-0472">Membrane</keyword>
<dbReference type="EMBL" id="ACOL01000003">
    <property type="protein sequence ID" value="EEQ83093.1"/>
    <property type="molecule type" value="Genomic_DNA"/>
</dbReference>
<dbReference type="GO" id="GO:0005385">
    <property type="term" value="F:zinc ion transmembrane transporter activity"/>
    <property type="evidence" value="ECO:0007669"/>
    <property type="project" value="TreeGrafter"/>
</dbReference>
<dbReference type="InterPro" id="IPR027469">
    <property type="entry name" value="Cation_efflux_TMD_sf"/>
</dbReference>
<evidence type="ECO:0000313" key="13">
    <source>
        <dbReference type="Proteomes" id="UP000009082"/>
    </source>
</evidence>
<feature type="transmembrane region" description="Helical" evidence="9">
    <location>
        <begin position="69"/>
        <end position="88"/>
    </location>
</feature>
<dbReference type="GO" id="GO:0098771">
    <property type="term" value="P:inorganic ion homeostasis"/>
    <property type="evidence" value="ECO:0007669"/>
    <property type="project" value="UniProtKB-ARBA"/>
</dbReference>
<feature type="transmembrane region" description="Helical" evidence="9">
    <location>
        <begin position="38"/>
        <end position="57"/>
    </location>
</feature>
<dbReference type="HOGENOM" id="CLU_013430_0_1_1"/>
<dbReference type="KEGG" id="nce:NCER_100089"/>
<dbReference type="VEuPathDB" id="MicrosporidiaDB:NCER_100089"/>
<keyword evidence="5" id="KW-0862">Zinc</keyword>
<dbReference type="OrthoDB" id="9944568at2759"/>
<comment type="subcellular location">
    <subcellularLocation>
        <location evidence="1">Membrane</location>
        <topology evidence="1">Multi-pass membrane protein</topology>
    </subcellularLocation>
</comment>
<dbReference type="InterPro" id="IPR036837">
    <property type="entry name" value="Cation_efflux_CTD_sf"/>
</dbReference>
<dbReference type="Pfam" id="PF01545">
    <property type="entry name" value="Cation_efflux"/>
    <property type="match status" value="1"/>
</dbReference>
<evidence type="ECO:0000259" key="11">
    <source>
        <dbReference type="Pfam" id="PF16916"/>
    </source>
</evidence>
<feature type="domain" description="Cation efflux protein transmembrane" evidence="10">
    <location>
        <begin position="42"/>
        <end position="235"/>
    </location>
</feature>
<dbReference type="PANTHER" id="PTHR11562">
    <property type="entry name" value="CATION EFFLUX PROTEIN/ ZINC TRANSPORTER"/>
    <property type="match status" value="1"/>
</dbReference>
<dbReference type="AlphaFoldDB" id="C4V6P7"/>